<dbReference type="PANTHER" id="PTHR43133">
    <property type="entry name" value="RNA POLYMERASE ECF-TYPE SIGMA FACTO"/>
    <property type="match status" value="1"/>
</dbReference>
<evidence type="ECO:0000313" key="8">
    <source>
        <dbReference type="Proteomes" id="UP000683575"/>
    </source>
</evidence>
<dbReference type="InterPro" id="IPR014284">
    <property type="entry name" value="RNA_pol_sigma-70_dom"/>
</dbReference>
<keyword evidence="5" id="KW-0804">Transcription</keyword>
<evidence type="ECO:0000256" key="3">
    <source>
        <dbReference type="ARBA" id="ARBA00023082"/>
    </source>
</evidence>
<keyword evidence="3" id="KW-0731">Sigma factor</keyword>
<dbReference type="InterPro" id="IPR039425">
    <property type="entry name" value="RNA_pol_sigma-70-like"/>
</dbReference>
<organism evidence="7 8">
    <name type="scientific">Nocardioides panacis</name>
    <dbReference type="NCBI Taxonomy" id="2849501"/>
    <lineage>
        <taxon>Bacteria</taxon>
        <taxon>Bacillati</taxon>
        <taxon>Actinomycetota</taxon>
        <taxon>Actinomycetes</taxon>
        <taxon>Propionibacteriales</taxon>
        <taxon>Nocardioidaceae</taxon>
        <taxon>Nocardioides</taxon>
    </lineage>
</organism>
<dbReference type="CDD" id="cd06171">
    <property type="entry name" value="Sigma70_r4"/>
    <property type="match status" value="1"/>
</dbReference>
<protein>
    <submittedName>
        <fullName evidence="7">Sigma-70 family RNA polymerase sigma factor</fullName>
    </submittedName>
</protein>
<dbReference type="EMBL" id="CP077062">
    <property type="protein sequence ID" value="QWZ09724.1"/>
    <property type="molecule type" value="Genomic_DNA"/>
</dbReference>
<evidence type="ECO:0000256" key="5">
    <source>
        <dbReference type="ARBA" id="ARBA00023163"/>
    </source>
</evidence>
<sequence>MGVDLEGLAYEHGPALLRFAYLLTGDRDAAQDLTQAVFEKLGRRGSADIEDLPVYARRALVNLHRTEWRRTAVRRRSLVRLAGLADTHPHDRDPVDATYVRDAVGQALGVLPARQRAAIVLRYYEDRDDRQIADLLGCRPATVRSLLARGRAALRSELAGLLEPEDGGDR</sequence>
<dbReference type="RefSeq" id="WP_216941570.1">
    <property type="nucleotide sequence ID" value="NZ_CP077062.1"/>
</dbReference>
<proteinExistence type="inferred from homology"/>
<dbReference type="KEGG" id="nps:KRR39_08295"/>
<reference evidence="7" key="1">
    <citation type="submission" date="2021-06" db="EMBL/GenBank/DDBJ databases">
        <title>Complete genome sequence of Nocardioides sp. G188.</title>
        <authorList>
            <person name="Im W.-T."/>
        </authorList>
    </citation>
    <scope>NUCLEOTIDE SEQUENCE</scope>
    <source>
        <strain evidence="7">G188</strain>
    </source>
</reference>
<comment type="similarity">
    <text evidence="1">Belongs to the sigma-70 factor family. ECF subfamily.</text>
</comment>
<dbReference type="InterPro" id="IPR013249">
    <property type="entry name" value="RNA_pol_sigma70_r4_t2"/>
</dbReference>
<accession>A0A975Y1T0</accession>
<dbReference type="PANTHER" id="PTHR43133:SF50">
    <property type="entry name" value="ECF RNA POLYMERASE SIGMA FACTOR SIGM"/>
    <property type="match status" value="1"/>
</dbReference>
<dbReference type="AlphaFoldDB" id="A0A975Y1T0"/>
<dbReference type="Pfam" id="PF08281">
    <property type="entry name" value="Sigma70_r4_2"/>
    <property type="match status" value="1"/>
</dbReference>
<keyword evidence="4" id="KW-0238">DNA-binding</keyword>
<evidence type="ECO:0000256" key="1">
    <source>
        <dbReference type="ARBA" id="ARBA00010641"/>
    </source>
</evidence>
<gene>
    <name evidence="7" type="ORF">KRR39_08295</name>
</gene>
<feature type="domain" description="RNA polymerase sigma factor 70 region 4 type 2" evidence="6">
    <location>
        <begin position="102"/>
        <end position="154"/>
    </location>
</feature>
<dbReference type="NCBIfam" id="TIGR02937">
    <property type="entry name" value="sigma70-ECF"/>
    <property type="match status" value="1"/>
</dbReference>
<dbReference type="GO" id="GO:0016987">
    <property type="term" value="F:sigma factor activity"/>
    <property type="evidence" value="ECO:0007669"/>
    <property type="project" value="UniProtKB-KW"/>
</dbReference>
<dbReference type="GO" id="GO:0006352">
    <property type="term" value="P:DNA-templated transcription initiation"/>
    <property type="evidence" value="ECO:0007669"/>
    <property type="project" value="InterPro"/>
</dbReference>
<dbReference type="Proteomes" id="UP000683575">
    <property type="component" value="Chromosome"/>
</dbReference>
<keyword evidence="2" id="KW-0805">Transcription regulation</keyword>
<keyword evidence="8" id="KW-1185">Reference proteome</keyword>
<evidence type="ECO:0000313" key="7">
    <source>
        <dbReference type="EMBL" id="QWZ09724.1"/>
    </source>
</evidence>
<evidence type="ECO:0000259" key="6">
    <source>
        <dbReference type="Pfam" id="PF08281"/>
    </source>
</evidence>
<dbReference type="GO" id="GO:0003677">
    <property type="term" value="F:DNA binding"/>
    <property type="evidence" value="ECO:0007669"/>
    <property type="project" value="UniProtKB-KW"/>
</dbReference>
<evidence type="ECO:0000256" key="4">
    <source>
        <dbReference type="ARBA" id="ARBA00023125"/>
    </source>
</evidence>
<name>A0A975Y1T0_9ACTN</name>
<evidence type="ECO:0000256" key="2">
    <source>
        <dbReference type="ARBA" id="ARBA00023015"/>
    </source>
</evidence>